<dbReference type="SUPFAM" id="SSF57997">
    <property type="entry name" value="Tropomyosin"/>
    <property type="match status" value="1"/>
</dbReference>
<dbReference type="Gene3D" id="1.20.5.340">
    <property type="match status" value="1"/>
</dbReference>
<proteinExistence type="predicted"/>
<evidence type="ECO:0000313" key="2">
    <source>
        <dbReference type="Proteomes" id="UP001596056"/>
    </source>
</evidence>
<reference evidence="2" key="1">
    <citation type="journal article" date="2019" name="Int. J. Syst. Evol. Microbiol.">
        <title>The Global Catalogue of Microorganisms (GCM) 10K type strain sequencing project: providing services to taxonomists for standard genome sequencing and annotation.</title>
        <authorList>
            <consortium name="The Broad Institute Genomics Platform"/>
            <consortium name="The Broad Institute Genome Sequencing Center for Infectious Disease"/>
            <person name="Wu L."/>
            <person name="Ma J."/>
        </authorList>
    </citation>
    <scope>NUCLEOTIDE SEQUENCE [LARGE SCALE GENOMIC DNA]</scope>
    <source>
        <strain evidence="2">KACC 11588</strain>
    </source>
</reference>
<organism evidence="1 2">
    <name type="scientific">Rubellimicrobium aerolatum</name>
    <dbReference type="NCBI Taxonomy" id="490979"/>
    <lineage>
        <taxon>Bacteria</taxon>
        <taxon>Pseudomonadati</taxon>
        <taxon>Pseudomonadota</taxon>
        <taxon>Alphaproteobacteria</taxon>
        <taxon>Rhodobacterales</taxon>
        <taxon>Roseobacteraceae</taxon>
        <taxon>Rubellimicrobium</taxon>
    </lineage>
</organism>
<dbReference type="RefSeq" id="WP_209839587.1">
    <property type="nucleotide sequence ID" value="NZ_JAGGJP010000005.1"/>
</dbReference>
<evidence type="ECO:0000313" key="1">
    <source>
        <dbReference type="EMBL" id="MFC5566966.1"/>
    </source>
</evidence>
<gene>
    <name evidence="1" type="ORF">ACFPOC_11145</name>
</gene>
<keyword evidence="2" id="KW-1185">Reference proteome</keyword>
<protein>
    <recommendedName>
        <fullName evidence="3">DUF4164 family protein</fullName>
    </recommendedName>
</protein>
<dbReference type="Proteomes" id="UP001596056">
    <property type="component" value="Unassembled WGS sequence"/>
</dbReference>
<name>A0ABW0SDF9_9RHOB</name>
<accession>A0ABW0SDF9</accession>
<sequence length="81" mass="9410">MTEEPFNLVLEHLKRIQSKLDVLSLDMGELKLRMTEVEGRLGEHTRLFGHLEVGMSALNGRIDRLDERVARIERRLDLIEA</sequence>
<comment type="caution">
    <text evidence="1">The sequence shown here is derived from an EMBL/GenBank/DDBJ whole genome shotgun (WGS) entry which is preliminary data.</text>
</comment>
<evidence type="ECO:0008006" key="3">
    <source>
        <dbReference type="Google" id="ProtNLM"/>
    </source>
</evidence>
<dbReference type="EMBL" id="JBHSNA010000009">
    <property type="protein sequence ID" value="MFC5566966.1"/>
    <property type="molecule type" value="Genomic_DNA"/>
</dbReference>